<dbReference type="Proteomes" id="UP000298030">
    <property type="component" value="Unassembled WGS sequence"/>
</dbReference>
<evidence type="ECO:0000313" key="4">
    <source>
        <dbReference type="Proteomes" id="UP000298030"/>
    </source>
</evidence>
<keyword evidence="4" id="KW-1185">Reference proteome</keyword>
<reference evidence="3 4" key="1">
    <citation type="journal article" date="2019" name="Nat. Ecol. Evol.">
        <title>Megaphylogeny resolves global patterns of mushroom evolution.</title>
        <authorList>
            <person name="Varga T."/>
            <person name="Krizsan K."/>
            <person name="Foldi C."/>
            <person name="Dima B."/>
            <person name="Sanchez-Garcia M."/>
            <person name="Sanchez-Ramirez S."/>
            <person name="Szollosi G.J."/>
            <person name="Szarkandi J.G."/>
            <person name="Papp V."/>
            <person name="Albert L."/>
            <person name="Andreopoulos W."/>
            <person name="Angelini C."/>
            <person name="Antonin V."/>
            <person name="Barry K.W."/>
            <person name="Bougher N.L."/>
            <person name="Buchanan P."/>
            <person name="Buyck B."/>
            <person name="Bense V."/>
            <person name="Catcheside P."/>
            <person name="Chovatia M."/>
            <person name="Cooper J."/>
            <person name="Damon W."/>
            <person name="Desjardin D."/>
            <person name="Finy P."/>
            <person name="Geml J."/>
            <person name="Haridas S."/>
            <person name="Hughes K."/>
            <person name="Justo A."/>
            <person name="Karasinski D."/>
            <person name="Kautmanova I."/>
            <person name="Kiss B."/>
            <person name="Kocsube S."/>
            <person name="Kotiranta H."/>
            <person name="LaButti K.M."/>
            <person name="Lechner B.E."/>
            <person name="Liimatainen K."/>
            <person name="Lipzen A."/>
            <person name="Lukacs Z."/>
            <person name="Mihaltcheva S."/>
            <person name="Morgado L.N."/>
            <person name="Niskanen T."/>
            <person name="Noordeloos M.E."/>
            <person name="Ohm R.A."/>
            <person name="Ortiz-Santana B."/>
            <person name="Ovrebo C."/>
            <person name="Racz N."/>
            <person name="Riley R."/>
            <person name="Savchenko A."/>
            <person name="Shiryaev A."/>
            <person name="Soop K."/>
            <person name="Spirin V."/>
            <person name="Szebenyi C."/>
            <person name="Tomsovsky M."/>
            <person name="Tulloss R.E."/>
            <person name="Uehling J."/>
            <person name="Grigoriev I.V."/>
            <person name="Vagvolgyi C."/>
            <person name="Papp T."/>
            <person name="Martin F.M."/>
            <person name="Miettinen O."/>
            <person name="Hibbett D.S."/>
            <person name="Nagy L.G."/>
        </authorList>
    </citation>
    <scope>NUCLEOTIDE SEQUENCE [LARGE SCALE GENOMIC DNA]</scope>
    <source>
        <strain evidence="3 4">FP101781</strain>
    </source>
</reference>
<proteinExistence type="predicted"/>
<accession>A0A4Y7SMU0</accession>
<evidence type="ECO:0000256" key="2">
    <source>
        <dbReference type="SAM" id="SignalP"/>
    </source>
</evidence>
<protein>
    <submittedName>
        <fullName evidence="3">Uncharacterized protein</fullName>
    </submittedName>
</protein>
<dbReference type="PROSITE" id="PS51257">
    <property type="entry name" value="PROKAR_LIPOPROTEIN"/>
    <property type="match status" value="1"/>
</dbReference>
<feature type="signal peptide" evidence="2">
    <location>
        <begin position="1"/>
        <end position="18"/>
    </location>
</feature>
<organism evidence="3 4">
    <name type="scientific">Coprinellus micaceus</name>
    <name type="common">Glistening ink-cap mushroom</name>
    <name type="synonym">Coprinus micaceus</name>
    <dbReference type="NCBI Taxonomy" id="71717"/>
    <lineage>
        <taxon>Eukaryota</taxon>
        <taxon>Fungi</taxon>
        <taxon>Dikarya</taxon>
        <taxon>Basidiomycota</taxon>
        <taxon>Agaricomycotina</taxon>
        <taxon>Agaricomycetes</taxon>
        <taxon>Agaricomycetidae</taxon>
        <taxon>Agaricales</taxon>
        <taxon>Agaricineae</taxon>
        <taxon>Psathyrellaceae</taxon>
        <taxon>Coprinellus</taxon>
    </lineage>
</organism>
<sequence>MHPKSITLISSLVACCLALPINRELSSKGLDTCGETEPDRRSILTGSVEQRDEYSNELPPEREYLFKMVPFGHQKHKGGKLGGTPLLSGPQLLPVNGPNKFAHINLQLGPKA</sequence>
<gene>
    <name evidence="3" type="ORF">FA13DRAFT_1778446</name>
</gene>
<evidence type="ECO:0000313" key="3">
    <source>
        <dbReference type="EMBL" id="TEB23176.1"/>
    </source>
</evidence>
<keyword evidence="2" id="KW-0732">Signal</keyword>
<name>A0A4Y7SMU0_COPMI</name>
<comment type="caution">
    <text evidence="3">The sequence shown here is derived from an EMBL/GenBank/DDBJ whole genome shotgun (WGS) entry which is preliminary data.</text>
</comment>
<dbReference type="EMBL" id="QPFP01000081">
    <property type="protein sequence ID" value="TEB23176.1"/>
    <property type="molecule type" value="Genomic_DNA"/>
</dbReference>
<feature type="chain" id="PRO_5021397941" evidence="2">
    <location>
        <begin position="19"/>
        <end position="112"/>
    </location>
</feature>
<dbReference type="AlphaFoldDB" id="A0A4Y7SMU0"/>
<feature type="region of interest" description="Disordered" evidence="1">
    <location>
        <begin position="31"/>
        <end position="57"/>
    </location>
</feature>
<evidence type="ECO:0000256" key="1">
    <source>
        <dbReference type="SAM" id="MobiDB-lite"/>
    </source>
</evidence>